<dbReference type="Proteomes" id="UP000288429">
    <property type="component" value="Unassembled WGS sequence"/>
</dbReference>
<evidence type="ECO:0000313" key="2">
    <source>
        <dbReference type="EMBL" id="RSL87268.1"/>
    </source>
</evidence>
<dbReference type="SMART" id="SM00225">
    <property type="entry name" value="BTB"/>
    <property type="match status" value="1"/>
</dbReference>
<evidence type="ECO:0000313" key="3">
    <source>
        <dbReference type="Proteomes" id="UP000288429"/>
    </source>
</evidence>
<dbReference type="PROSITE" id="PS50097">
    <property type="entry name" value="BTB"/>
    <property type="match status" value="1"/>
</dbReference>
<dbReference type="EMBL" id="NIZV01000506">
    <property type="protein sequence ID" value="RSL87268.1"/>
    <property type="molecule type" value="Genomic_DNA"/>
</dbReference>
<sequence length="297" mass="33593">MEPAERKEPNSAEHVVPDGDVVLVVGEQKTRLRVYSQCLRSASNVFNAMFGCHWSEGQGISSQSPRDVPLMDDDAHAMRLICSVIHHRNTNIPDTLTASEVLQIAVEADKYDLSVALKYARAHWLKPKGDEDMTDMAYLMVAAFLFRDMGAFVARSLDLVINYKETFLGLLDDENISQMIPLKTFYLLAERRTRFRAEISQLLFECANTGCSCGWGKNRGEKCALLQSEYQPLKMIDVPVLEIIDNMKAISTEDMGRKYHSDRQRSGYYHETPPYEKTPLGRIESMKGKAGICLDDI</sequence>
<gene>
    <name evidence="2" type="ORF">CDV31_016280</name>
</gene>
<dbReference type="Pfam" id="PF00651">
    <property type="entry name" value="BTB"/>
    <property type="match status" value="1"/>
</dbReference>
<accession>A0A428SBW5</accession>
<proteinExistence type="predicted"/>
<dbReference type="Gene3D" id="3.30.710.10">
    <property type="entry name" value="Potassium Channel Kv1.1, Chain A"/>
    <property type="match status" value="1"/>
</dbReference>
<dbReference type="InterPro" id="IPR011333">
    <property type="entry name" value="SKP1/BTB/POZ_sf"/>
</dbReference>
<evidence type="ECO:0000259" key="1">
    <source>
        <dbReference type="PROSITE" id="PS50097"/>
    </source>
</evidence>
<reference evidence="2 3" key="1">
    <citation type="submission" date="2017-06" db="EMBL/GenBank/DDBJ databases">
        <title>Cmopartive genomic analysis of Ambrosia Fusariam Clade fungi.</title>
        <authorList>
            <person name="Stajich J.E."/>
            <person name="Carrillo J."/>
            <person name="Kijimoto T."/>
            <person name="Eskalen A."/>
            <person name="O'Donnell K."/>
            <person name="Kasson M."/>
        </authorList>
    </citation>
    <scope>NUCLEOTIDE SEQUENCE [LARGE SCALE GENOMIC DNA]</scope>
    <source>
        <strain evidence="2 3">NRRL 20438</strain>
    </source>
</reference>
<feature type="domain" description="BTB" evidence="1">
    <location>
        <begin position="19"/>
        <end position="94"/>
    </location>
</feature>
<comment type="caution">
    <text evidence="2">The sequence shown here is derived from an EMBL/GenBank/DDBJ whole genome shotgun (WGS) entry which is preliminary data.</text>
</comment>
<organism evidence="2 3">
    <name type="scientific">Fusarium ambrosium</name>
    <dbReference type="NCBI Taxonomy" id="131363"/>
    <lineage>
        <taxon>Eukaryota</taxon>
        <taxon>Fungi</taxon>
        <taxon>Dikarya</taxon>
        <taxon>Ascomycota</taxon>
        <taxon>Pezizomycotina</taxon>
        <taxon>Sordariomycetes</taxon>
        <taxon>Hypocreomycetidae</taxon>
        <taxon>Hypocreales</taxon>
        <taxon>Nectriaceae</taxon>
        <taxon>Fusarium</taxon>
        <taxon>Fusarium solani species complex</taxon>
    </lineage>
</organism>
<dbReference type="SUPFAM" id="SSF54695">
    <property type="entry name" value="POZ domain"/>
    <property type="match status" value="1"/>
</dbReference>
<dbReference type="AlphaFoldDB" id="A0A428SBW5"/>
<name>A0A428SBW5_9HYPO</name>
<keyword evidence="3" id="KW-1185">Reference proteome</keyword>
<dbReference type="InterPro" id="IPR000210">
    <property type="entry name" value="BTB/POZ_dom"/>
</dbReference>
<protein>
    <recommendedName>
        <fullName evidence="1">BTB domain-containing protein</fullName>
    </recommendedName>
</protein>